<evidence type="ECO:0000313" key="3">
    <source>
        <dbReference type="Proteomes" id="UP000640489"/>
    </source>
</evidence>
<dbReference type="InterPro" id="IPR017517">
    <property type="entry name" value="Maleyloyr_isom"/>
</dbReference>
<keyword evidence="2" id="KW-0413">Isomerase</keyword>
<proteinExistence type="predicted"/>
<gene>
    <name evidence="2" type="ORF">ISU07_03520</name>
</gene>
<accession>A0A930V950</accession>
<dbReference type="InterPro" id="IPR034660">
    <property type="entry name" value="DinB/YfiT-like"/>
</dbReference>
<dbReference type="InterPro" id="IPR024344">
    <property type="entry name" value="MDMPI_metal-binding"/>
</dbReference>
<comment type="caution">
    <text evidence="2">The sequence shown here is derived from an EMBL/GenBank/DDBJ whole genome shotgun (WGS) entry which is preliminary data.</text>
</comment>
<dbReference type="Gene3D" id="1.20.120.450">
    <property type="entry name" value="dinb family like domain"/>
    <property type="match status" value="1"/>
</dbReference>
<dbReference type="SUPFAM" id="SSF109854">
    <property type="entry name" value="DinB/YfiT-like putative metalloenzymes"/>
    <property type="match status" value="1"/>
</dbReference>
<dbReference type="RefSeq" id="WP_194705325.1">
    <property type="nucleotide sequence ID" value="NZ_JADKPN010000001.1"/>
</dbReference>
<keyword evidence="3" id="KW-1185">Reference proteome</keyword>
<protein>
    <submittedName>
        <fullName evidence="2">Maleylpyruvate isomerase N-terminal domain-containing protein</fullName>
    </submittedName>
</protein>
<sequence length="206" mass="21800">MDDVLRRQWEHLRAWLEEEDVLGRADLATGLGDWTVGDLVAHLGLGLRLVQGIAEAPDGTVPITLREYVAAYPPAAAAIAGQTEEIQAELGDDLLAGLDAIAAAAFAHLATIRSPVVLGRRGPISRDDYVLTRLLELVVHGDDLARALDVPRHPGDPEAVVTVATVLAVGYGEVTGGPPPGAARPLDWIRLAGGRIPSEDPNLPLF</sequence>
<name>A0A930V950_9ACTN</name>
<dbReference type="AlphaFoldDB" id="A0A930V950"/>
<evidence type="ECO:0000313" key="2">
    <source>
        <dbReference type="EMBL" id="MBF4762183.1"/>
    </source>
</evidence>
<organism evidence="2 3">
    <name type="scientific">Nocardioides islandensis</name>
    <dbReference type="NCBI Taxonomy" id="433663"/>
    <lineage>
        <taxon>Bacteria</taxon>
        <taxon>Bacillati</taxon>
        <taxon>Actinomycetota</taxon>
        <taxon>Actinomycetes</taxon>
        <taxon>Propionibacteriales</taxon>
        <taxon>Nocardioidaceae</taxon>
        <taxon>Nocardioides</taxon>
    </lineage>
</organism>
<feature type="domain" description="Mycothiol-dependent maleylpyruvate isomerase metal-binding" evidence="1">
    <location>
        <begin position="5"/>
        <end position="145"/>
    </location>
</feature>
<dbReference type="GO" id="GO:0016853">
    <property type="term" value="F:isomerase activity"/>
    <property type="evidence" value="ECO:0007669"/>
    <property type="project" value="UniProtKB-KW"/>
</dbReference>
<dbReference type="GO" id="GO:0046872">
    <property type="term" value="F:metal ion binding"/>
    <property type="evidence" value="ECO:0007669"/>
    <property type="project" value="InterPro"/>
</dbReference>
<dbReference type="Pfam" id="PF11716">
    <property type="entry name" value="MDMPI_N"/>
    <property type="match status" value="1"/>
</dbReference>
<dbReference type="Proteomes" id="UP000640489">
    <property type="component" value="Unassembled WGS sequence"/>
</dbReference>
<dbReference type="EMBL" id="JADKPN010000001">
    <property type="protein sequence ID" value="MBF4762183.1"/>
    <property type="molecule type" value="Genomic_DNA"/>
</dbReference>
<reference evidence="2" key="1">
    <citation type="submission" date="2020-11" db="EMBL/GenBank/DDBJ databases">
        <title>Nocardioides sp. nov., isolated from Soil of Cynanchum wilfordii Hemsley rhizosphere.</title>
        <authorList>
            <person name="Lee J.-S."/>
            <person name="Suh M.K."/>
            <person name="Kim J.-S."/>
        </authorList>
    </citation>
    <scope>NUCLEOTIDE SEQUENCE</scope>
    <source>
        <strain evidence="2">KCTC 19275</strain>
    </source>
</reference>
<dbReference type="NCBIfam" id="TIGR03083">
    <property type="entry name" value="maleylpyruvate isomerase family mycothiol-dependent enzyme"/>
    <property type="match status" value="1"/>
</dbReference>
<evidence type="ECO:0000259" key="1">
    <source>
        <dbReference type="Pfam" id="PF11716"/>
    </source>
</evidence>